<dbReference type="InterPro" id="IPR011050">
    <property type="entry name" value="Pectin_lyase_fold/virulence"/>
</dbReference>
<dbReference type="InterPro" id="IPR036709">
    <property type="entry name" value="Autotransporte_beta_dom_sf"/>
</dbReference>
<dbReference type="PROSITE" id="PS51208">
    <property type="entry name" value="AUTOTRANSPORTER"/>
    <property type="match status" value="1"/>
</dbReference>
<dbReference type="Gene3D" id="2.40.128.130">
    <property type="entry name" value="Autotransporter beta-domain"/>
    <property type="match status" value="1"/>
</dbReference>
<reference evidence="3 4" key="1">
    <citation type="submission" date="2020-10" db="EMBL/GenBank/DDBJ databases">
        <title>Phylogeny of dyella-like bacteria.</title>
        <authorList>
            <person name="Fu J."/>
        </authorList>
    </citation>
    <scope>NUCLEOTIDE SEQUENCE [LARGE SCALE GENOMIC DNA]</scope>
    <source>
        <strain evidence="3 4">DKC-1</strain>
    </source>
</reference>
<keyword evidence="4" id="KW-1185">Reference proteome</keyword>
<dbReference type="PANTHER" id="PTHR35037">
    <property type="entry name" value="C-TERMINAL REGION OF AIDA-LIKE PROTEIN"/>
    <property type="match status" value="1"/>
</dbReference>
<dbReference type="Gene3D" id="2.160.20.20">
    <property type="match status" value="3"/>
</dbReference>
<accession>A0ABW8KKV8</accession>
<name>A0ABW8KKV8_9GAMM</name>
<dbReference type="Pfam" id="PF03797">
    <property type="entry name" value="Autotransporter"/>
    <property type="match status" value="1"/>
</dbReference>
<dbReference type="SMART" id="SM00869">
    <property type="entry name" value="Autotransporter"/>
    <property type="match status" value="1"/>
</dbReference>
<dbReference type="InterPro" id="IPR024973">
    <property type="entry name" value="ESPR"/>
</dbReference>
<dbReference type="InterPro" id="IPR013425">
    <property type="entry name" value="Autotrns_rpt"/>
</dbReference>
<evidence type="ECO:0000313" key="3">
    <source>
        <dbReference type="EMBL" id="MFK2932764.1"/>
    </source>
</evidence>
<keyword evidence="1" id="KW-0732">Signal</keyword>
<dbReference type="SUPFAM" id="SSF103515">
    <property type="entry name" value="Autotransporter"/>
    <property type="match status" value="1"/>
</dbReference>
<dbReference type="Proteomes" id="UP001620397">
    <property type="component" value="Unassembled WGS sequence"/>
</dbReference>
<dbReference type="NCBIfam" id="TIGR02601">
    <property type="entry name" value="autotrns_rpt"/>
    <property type="match status" value="10"/>
</dbReference>
<dbReference type="PANTHER" id="PTHR35037:SF3">
    <property type="entry name" value="C-TERMINAL REGION OF AIDA-LIKE PROTEIN"/>
    <property type="match status" value="1"/>
</dbReference>
<dbReference type="InterPro" id="IPR005546">
    <property type="entry name" value="Autotransporte_beta"/>
</dbReference>
<dbReference type="SUPFAM" id="SSF51126">
    <property type="entry name" value="Pectin lyase-like"/>
    <property type="match status" value="5"/>
</dbReference>
<dbReference type="InterPro" id="IPR051551">
    <property type="entry name" value="Autotransporter_adhesion"/>
</dbReference>
<evidence type="ECO:0000313" key="4">
    <source>
        <dbReference type="Proteomes" id="UP001620397"/>
    </source>
</evidence>
<evidence type="ECO:0000256" key="1">
    <source>
        <dbReference type="ARBA" id="ARBA00022729"/>
    </source>
</evidence>
<organism evidence="3 4">
    <name type="scientific">Dyella agri</name>
    <dbReference type="NCBI Taxonomy" id="1926869"/>
    <lineage>
        <taxon>Bacteria</taxon>
        <taxon>Pseudomonadati</taxon>
        <taxon>Pseudomonadota</taxon>
        <taxon>Gammaproteobacteria</taxon>
        <taxon>Lysobacterales</taxon>
        <taxon>Rhodanobacteraceae</taxon>
        <taxon>Dyella</taxon>
    </lineage>
</organism>
<dbReference type="Pfam" id="PF12951">
    <property type="entry name" value="PATR"/>
    <property type="match status" value="10"/>
</dbReference>
<proteinExistence type="predicted"/>
<dbReference type="Pfam" id="PF13018">
    <property type="entry name" value="ESPR"/>
    <property type="match status" value="1"/>
</dbReference>
<feature type="domain" description="Autotransporter" evidence="2">
    <location>
        <begin position="1673"/>
        <end position="1950"/>
    </location>
</feature>
<evidence type="ECO:0000259" key="2">
    <source>
        <dbReference type="PROSITE" id="PS51208"/>
    </source>
</evidence>
<dbReference type="InterPro" id="IPR012332">
    <property type="entry name" value="Autotransporter_pectin_lyase_C"/>
</dbReference>
<dbReference type="EMBL" id="JADIKL010000018">
    <property type="protein sequence ID" value="MFK2932764.1"/>
    <property type="molecule type" value="Genomic_DNA"/>
</dbReference>
<gene>
    <name evidence="3" type="ORF">ISP14_18465</name>
</gene>
<sequence>MNRIYRVVWNRVLCVLQVASELTHGRSTVVSPGGRSQRLPVRRLLALACFVACAAPVESAMAACSPINPTNGATVTCSGAANPLAPSYASSADNLTVNVVSGGSTGVLLGLGGTAMSLTGNGTTLNNAGTIDPSLLGLLSLLSSGTVIGNPNLGAAIPGSTVTVSNQGTMKGTTGLLGLNLADLTGMALAVRNGGGGTTNITNSGTIGSSALLGVSLLGSDAPVVAVYGGSQINFTNTGTITGRTAFESSAAGNTFINSGTISGSVSMGTNSTNTFTAVTGSNVNAGGSLGLNLLGVLGINLSFAPTGQIDGGAGGNNTLVLQNAVAGPGSGATGTGTASSATYINFQHMVVNSGTWSLSGALISGDTILNGGVAQFDSDANFGSASSITSNGGGVAASTSGSTLSKAILLNAGGLTATGANNFTLSGLLSGNSALTKSGTGTVTLTAADTYTGGTAITAGTLALSANGALTSTGAVNLQNAGSAFDLSGAGGNRTIGALTGDAGTTVALGTRTLTFGDSTNTTFAGTIDGTGGIVKQGSGVATLSGANIYTGGTAINAGTLALSAGGSLASTGAVSLTAAGSGFDISSAGANQTIGALSGVAGSQVVLGTNTLTLGDASNTTFAGTIDGTGGIVKQGPGTLTLSGTNTYTGGTTVNAGTLALGSGSSLAASGTVALAGPGSTLDLSVAGAQSIGALSGVAGSSVILGANALTLAPSGSGSFGGTIGGTGSLVINGTGTETLTGANTYTGGTNIQSGTLALGVGGALAGGSALTLASSGTFDISAGSNQTIGALTGAGGTIKLGANTLSASGSGGGSFDGVIQGTGGVTNIANALVLNGVNTYTGLTTVQGGSLIVGDATHAGASVAGDVTVASGASLGGFGTVGGSVTVQNGGHLAPGNPTGTLTVNTNLTLAQGSVLDFSFGAPGPNFTTFGTGHNVAVTGNLAINGATLNPINAGGFGPGLYNLFTYGGTLTETNGGIAPPAGFTIQNLTASKQINLINTNGLALSFWNANGLANSTRMGGGSGTWSMAQANWTDATGSVTSTRQPANAFAIFGGDAGTVTVDNTSGAVTTLGMQFASNGYLLTGGALALVAPSPGTLSEIRVGDGSGASASWIATIDNTLTGLGIDKTGAGTLVLSGSNTYTQGTMLGAGTLSVSDDANLGAASAGLDLDGGILRVAGTAFQSTARTITLGAAGGGFDIEDLTNVFTVNQALSGTGSLTKLGAGTLTLSGANSYSGGTTVSAGTLQGDTASLQGNITDNASLIFNQGANGTFAGIVSGSGSLTKVGTGTLTLSGASNYSGGTTISAGALQGDTASLQGNITDNALLIFNQGANGTFAGIVSGSGSFTKLGAGTLTLSGANSYGGGTIISAGALQGDTTSLRGDIADNASLIFNQGNDGVFNGSLSGSGALLKSGSGSLTFDSANPFSGAITVSAGTLIVGDNSHPSATLAGAVTVNSGATLAGIGAIGALDLSGTVVPGNATGTLSVTGNAMFRNGSSYQVGATPAGQASLIAVGGNASILGGSVLVLEQTGNYAPRTNYTILTAAQGVTGQFGAISANLTFLTPLLSYTANAVDLSLQRNDTSFQSVAQTTNQKNTAGALDHLDPNSPVYDALLGLDVPTARRAFDQLSGEIHTSTRTAIADNDHYIRDAINAHLGGQNNNANGLDVTDASGVTAWTTVWGHWGSHDSDGNASDLAVDGSGFLVSADLPVGSSARFGAVLGTGQGTARVAGLDSSSHIIDQHLGVYGSLQTSALQWQGGAIYGWQKVDTNRFIGFGTFDGTAVSSYHAHTAQAYVDASLPIAHGGTTLAPFVNLAVERLRMPAIRESGTPAALGVASQDSTLGYSTLGLRATFDLGAPNHGLRAHASLGWQHAWGDTLPVVTMRFESSGDSFAIAGLPVAKNAGVVSTGLSFTVAPNVSVDASYQGQFGQNAKDQSARVSLDWRF</sequence>
<comment type="caution">
    <text evidence="3">The sequence shown here is derived from an EMBL/GenBank/DDBJ whole genome shotgun (WGS) entry which is preliminary data.</text>
</comment>
<protein>
    <submittedName>
        <fullName evidence="3">Autotransporter-associated beta strand repeat-containing protein</fullName>
    </submittedName>
</protein>